<protein>
    <recommendedName>
        <fullName evidence="4">RHS repeat-associated core domain-containing protein</fullName>
    </recommendedName>
</protein>
<name>A0ABP9ADY7_9SPHI</name>
<sequence>MLYDKLGNLEVLNRRDQSGTEVDALSYTYNAKGQLSSVTDARTAGGTGTPYMPGGTTSYSYDANGNQLTRVNSGSASTGITATVYNYLDLPQSITVGGTTTTYTYDGTGRKLRSVNAVNGEARDYIDGIEYAAGTLDLVQMEEGRLVNKGSNNYGYEYFLKDHLGNTRSGFAGTAPATPTFGSDYYTFGLQVQQNLLADNPKNSYLYNGKELQDRLGMYDYGARFYDPVIGRFGTVDPLSEQMRRYSPYSYAFNNPIRFIDPDGMVPRPGQSGIYYDYDEQRYINSETGENSSFEEAIASLANSESNKNRTSEANIDKTSGNQSGVGIPTSSNSFNLKRIGESYYTNITYEENFWDLNGFDGNGYRIMNVDVRSLNVMVSSRNRKGQFANINDIKSNLALAFTFARTEINERFMKGEITSNEQATKYLVDRLNIFLKSYFPYGSAQLRTPNKWHGTAKSQLIYLLP</sequence>
<dbReference type="Gene3D" id="2.180.10.10">
    <property type="entry name" value="RHS repeat-associated core"/>
    <property type="match status" value="1"/>
</dbReference>
<dbReference type="NCBIfam" id="TIGR03696">
    <property type="entry name" value="Rhs_assc_core"/>
    <property type="match status" value="1"/>
</dbReference>
<evidence type="ECO:0000256" key="1">
    <source>
        <dbReference type="SAM" id="MobiDB-lite"/>
    </source>
</evidence>
<dbReference type="PANTHER" id="PTHR32305">
    <property type="match status" value="1"/>
</dbReference>
<feature type="region of interest" description="Disordered" evidence="1">
    <location>
        <begin position="304"/>
        <end position="327"/>
    </location>
</feature>
<dbReference type="InterPro" id="IPR050708">
    <property type="entry name" value="T6SS_VgrG/RHS"/>
</dbReference>
<reference evidence="3" key="1">
    <citation type="journal article" date="2019" name="Int. J. Syst. Evol. Microbiol.">
        <title>The Global Catalogue of Microorganisms (GCM) 10K type strain sequencing project: providing services to taxonomists for standard genome sequencing and annotation.</title>
        <authorList>
            <consortium name="The Broad Institute Genomics Platform"/>
            <consortium name="The Broad Institute Genome Sequencing Center for Infectious Disease"/>
            <person name="Wu L."/>
            <person name="Ma J."/>
        </authorList>
    </citation>
    <scope>NUCLEOTIDE SEQUENCE [LARGE SCALE GENOMIC DNA]</scope>
    <source>
        <strain evidence="3">JCM 18200</strain>
    </source>
</reference>
<proteinExistence type="predicted"/>
<accession>A0ABP9ADY7</accession>
<dbReference type="PANTHER" id="PTHR32305:SF15">
    <property type="entry name" value="PROTEIN RHSA-RELATED"/>
    <property type="match status" value="1"/>
</dbReference>
<evidence type="ECO:0000313" key="2">
    <source>
        <dbReference type="EMBL" id="GAA4779427.1"/>
    </source>
</evidence>
<dbReference type="EMBL" id="BAABIQ010000002">
    <property type="protein sequence ID" value="GAA4779427.1"/>
    <property type="molecule type" value="Genomic_DNA"/>
</dbReference>
<dbReference type="Proteomes" id="UP001501411">
    <property type="component" value="Unassembled WGS sequence"/>
</dbReference>
<organism evidence="2 3">
    <name type="scientific">Olivibacter ginsenosidimutans</name>
    <dbReference type="NCBI Taxonomy" id="1176537"/>
    <lineage>
        <taxon>Bacteria</taxon>
        <taxon>Pseudomonadati</taxon>
        <taxon>Bacteroidota</taxon>
        <taxon>Sphingobacteriia</taxon>
        <taxon>Sphingobacteriales</taxon>
        <taxon>Sphingobacteriaceae</taxon>
        <taxon>Olivibacter</taxon>
    </lineage>
</organism>
<evidence type="ECO:0008006" key="4">
    <source>
        <dbReference type="Google" id="ProtNLM"/>
    </source>
</evidence>
<keyword evidence="3" id="KW-1185">Reference proteome</keyword>
<comment type="caution">
    <text evidence="2">The sequence shown here is derived from an EMBL/GenBank/DDBJ whole genome shotgun (WGS) entry which is preliminary data.</text>
</comment>
<feature type="compositionally biased region" description="Polar residues" evidence="1">
    <location>
        <begin position="312"/>
        <end position="327"/>
    </location>
</feature>
<dbReference type="InterPro" id="IPR022385">
    <property type="entry name" value="Rhs_assc_core"/>
</dbReference>
<gene>
    <name evidence="2" type="ORF">GCM10023231_02750</name>
</gene>
<evidence type="ECO:0000313" key="3">
    <source>
        <dbReference type="Proteomes" id="UP001501411"/>
    </source>
</evidence>